<dbReference type="GeneID" id="1208294"/>
<dbReference type="KEGG" id="cbu:CBU_0411"/>
<organism evidence="1 2">
    <name type="scientific">Coxiella burnetii (strain RSA 493 / Nine Mile phase I)</name>
    <dbReference type="NCBI Taxonomy" id="227377"/>
    <lineage>
        <taxon>Bacteria</taxon>
        <taxon>Pseudomonadati</taxon>
        <taxon>Pseudomonadota</taxon>
        <taxon>Gammaproteobacteria</taxon>
        <taxon>Legionellales</taxon>
        <taxon>Coxiellaceae</taxon>
        <taxon>Coxiella</taxon>
    </lineage>
</organism>
<dbReference type="EnsemblBacteria" id="AAO89963">
    <property type="protein sequence ID" value="AAO89963"/>
    <property type="gene ID" value="CBU_0411"/>
</dbReference>
<dbReference type="RefSeq" id="NP_819449.1">
    <property type="nucleotide sequence ID" value="NC_002971.4"/>
</dbReference>
<reference evidence="1 2" key="1">
    <citation type="journal article" date="2003" name="Proc. Natl. Acad. Sci. U.S.A.">
        <title>Complete genome sequence of the Q-fever pathogen, Coxiella burnetii.</title>
        <authorList>
            <person name="Seshadri R."/>
            <person name="Paulsen I.T."/>
            <person name="Eisen J.A."/>
            <person name="Read T.D."/>
            <person name="Nelson K.E."/>
            <person name="Nelson W.C."/>
            <person name="Ward N.L."/>
            <person name="Tettelin H."/>
            <person name="Davidsen T.M."/>
            <person name="Beanan M.J."/>
            <person name="Deboy R.T."/>
            <person name="Daugherty S.C."/>
            <person name="Brinkac L.M."/>
            <person name="Madupu R."/>
            <person name="Dodson R.J."/>
            <person name="Khouri H.M."/>
            <person name="Lee K.H."/>
            <person name="Carty H.A."/>
            <person name="Scanlan D."/>
            <person name="Heinzen R.A."/>
            <person name="Thompson H.A."/>
            <person name="Samuel J.E."/>
            <person name="Fraser C.M."/>
            <person name="Heidelberg J.F."/>
        </authorList>
    </citation>
    <scope>NUCLEOTIDE SEQUENCE [LARGE SCALE GENOMIC DNA]</scope>
    <source>
        <strain evidence="2">RSA 493 / Nine Mile phase I</strain>
    </source>
</reference>
<sequence length="31" mass="3669">MKRSVIREIKKKRDSHYYIKNNLPPKNGAAI</sequence>
<keyword evidence="2" id="KW-1185">Reference proteome</keyword>
<reference evidence="1 2" key="2">
    <citation type="journal article" date="2009" name="Infect. Immun.">
        <title>Comparative genomics reveal extensive transposon-mediated genomic plasticity and diversity among potential effector proteins within the genus Coxiella.</title>
        <authorList>
            <person name="Beare P.A."/>
            <person name="Unsworth N."/>
            <person name="Andoh M."/>
            <person name="Voth D.E."/>
            <person name="Omsland A."/>
            <person name="Gilk S.D."/>
            <person name="Williams K.P."/>
            <person name="Sobral B.W."/>
            <person name="Kupko J.J.III."/>
            <person name="Porcella S.F."/>
            <person name="Samuel J.E."/>
            <person name="Heinzen R.A."/>
        </authorList>
    </citation>
    <scope>NUCLEOTIDE SEQUENCE [LARGE SCALE GENOMIC DNA]</scope>
    <source>
        <strain evidence="2">RSA 493 / Nine Mile phase I</strain>
    </source>
</reference>
<dbReference type="RefSeq" id="WP_010957559.1">
    <property type="nucleotide sequence ID" value="NC_002971.4"/>
</dbReference>
<proteinExistence type="predicted"/>
<name>Q83EB5_COXBU</name>
<dbReference type="AlphaFoldDB" id="Q83EB5"/>
<dbReference type="HOGENOM" id="CLU_3396054_0_0_6"/>
<evidence type="ECO:0000313" key="2">
    <source>
        <dbReference type="Proteomes" id="UP000002671"/>
    </source>
</evidence>
<gene>
    <name evidence="1" type="ordered locus">CBU_0411</name>
</gene>
<dbReference type="Proteomes" id="UP000002671">
    <property type="component" value="Chromosome"/>
</dbReference>
<protein>
    <submittedName>
        <fullName evidence="1">Uncharacterized protein</fullName>
    </submittedName>
</protein>
<dbReference type="EMBL" id="AE016828">
    <property type="protein sequence ID" value="AAO89963.1"/>
    <property type="molecule type" value="Genomic_DNA"/>
</dbReference>
<evidence type="ECO:0000313" key="1">
    <source>
        <dbReference type="EMBL" id="AAO89963.1"/>
    </source>
</evidence>
<accession>Q83EB5</accession>